<name>A0A0S2I1S5_9BACT</name>
<dbReference type="InterPro" id="IPR035965">
    <property type="entry name" value="PAS-like_dom_sf"/>
</dbReference>
<keyword evidence="6" id="KW-0902">Two-component regulatory system</keyword>
<dbReference type="InterPro" id="IPR000700">
    <property type="entry name" value="PAS-assoc_C"/>
</dbReference>
<feature type="domain" description="PAC" evidence="10">
    <location>
        <begin position="153"/>
        <end position="205"/>
    </location>
</feature>
<keyword evidence="12" id="KW-1185">Reference proteome</keyword>
<evidence type="ECO:0000259" key="9">
    <source>
        <dbReference type="PROSITE" id="PS50112"/>
    </source>
</evidence>
<feature type="domain" description="Histidine kinase" evidence="8">
    <location>
        <begin position="344"/>
        <end position="561"/>
    </location>
</feature>
<sequence length="564" mass="65419">MTKRLHIEYKTALLYLILGALWILLSDRALLLFTQDAQFINELQTFKGWFFVFVTAIILFFYIRKYGRKIRSINEQLESGKKRYKALYSNAPLAYQSLDREGRIIDVNPTWCKVLGYTKEEATGTNFKDLLHDDFKEHFDANFEIFKNKGSISDVRFRIKKKNGNYILAAFEGFIGQYNNDQYIRTYCTFKDITEENEIKQQLIERESRYRAMFHENISVMLIVDLAGNILEANKAAQSFYGYSINEFLKLHFDELTNENQLFNELSQNLLQRKQSSFEQIHQLKSGTLRNALVYSSQINYKNQKVFYFIIHDITPRKQAESQLVLAKEKAEESSRLIRAFLNNISHEIRTPMNSILGFSQMLIRPGKDNDKKARYTRHIREGCNVLLEKVTDTIDISRVQTSNLKPVADNVNLKNLIEEIVQQYLKSAKISNTIDTAFEHEEDNRLIYTDRYKLERIIKHLIDNALKYAPNSTVKITSSYKKDHFEIEISDNGPGIDYHMQEKIFEPFVKDLPDSTKVSEGTGIGLSIVKAFTEIIQGKLHLQSSPGSGTTFTLILPAKVDTN</sequence>
<dbReference type="SMART" id="SM00387">
    <property type="entry name" value="HATPase_c"/>
    <property type="match status" value="1"/>
</dbReference>
<dbReference type="EMBL" id="CP013118">
    <property type="protein sequence ID" value="ALO16221.1"/>
    <property type="molecule type" value="Genomic_DNA"/>
</dbReference>
<dbReference type="InterPro" id="IPR004358">
    <property type="entry name" value="Sig_transdc_His_kin-like_C"/>
</dbReference>
<keyword evidence="4 11" id="KW-0808">Transferase</keyword>
<dbReference type="InterPro" id="IPR050736">
    <property type="entry name" value="Sensor_HK_Regulatory"/>
</dbReference>
<dbReference type="InterPro" id="IPR003661">
    <property type="entry name" value="HisK_dim/P_dom"/>
</dbReference>
<keyword evidence="3" id="KW-0597">Phosphoprotein</keyword>
<keyword evidence="7" id="KW-1133">Transmembrane helix</keyword>
<dbReference type="SUPFAM" id="SSF55874">
    <property type="entry name" value="ATPase domain of HSP90 chaperone/DNA topoisomerase II/histidine kinase"/>
    <property type="match status" value="1"/>
</dbReference>
<dbReference type="STRING" id="1307839.L21SP5_02598"/>
<dbReference type="InterPro" id="IPR036097">
    <property type="entry name" value="HisK_dim/P_sf"/>
</dbReference>
<feature type="transmembrane region" description="Helical" evidence="7">
    <location>
        <begin position="46"/>
        <end position="63"/>
    </location>
</feature>
<evidence type="ECO:0000256" key="7">
    <source>
        <dbReference type="SAM" id="Phobius"/>
    </source>
</evidence>
<dbReference type="InterPro" id="IPR005467">
    <property type="entry name" value="His_kinase_dom"/>
</dbReference>
<dbReference type="Pfam" id="PF00512">
    <property type="entry name" value="HisKA"/>
    <property type="match status" value="1"/>
</dbReference>
<accession>A0A0S2I1S5</accession>
<dbReference type="Gene3D" id="1.10.287.130">
    <property type="match status" value="1"/>
</dbReference>
<gene>
    <name evidence="11" type="primary">divL</name>
    <name evidence="11" type="ORF">L21SP5_02598</name>
</gene>
<dbReference type="InterPro" id="IPR000014">
    <property type="entry name" value="PAS"/>
</dbReference>
<evidence type="ECO:0000256" key="4">
    <source>
        <dbReference type="ARBA" id="ARBA00022679"/>
    </source>
</evidence>
<dbReference type="KEGG" id="blq:L21SP5_02598"/>
<evidence type="ECO:0000256" key="1">
    <source>
        <dbReference type="ARBA" id="ARBA00000085"/>
    </source>
</evidence>
<dbReference type="EC" id="2.7.13.3" evidence="2"/>
<dbReference type="OrthoDB" id="9796457at2"/>
<comment type="catalytic activity">
    <reaction evidence="1">
        <text>ATP + protein L-histidine = ADP + protein N-phospho-L-histidine.</text>
        <dbReference type="EC" id="2.7.13.3"/>
    </reaction>
</comment>
<dbReference type="NCBIfam" id="TIGR00229">
    <property type="entry name" value="sensory_box"/>
    <property type="match status" value="2"/>
</dbReference>
<dbReference type="SMART" id="SM00091">
    <property type="entry name" value="PAS"/>
    <property type="match status" value="2"/>
</dbReference>
<dbReference type="SMART" id="SM00388">
    <property type="entry name" value="HisKA"/>
    <property type="match status" value="1"/>
</dbReference>
<protein>
    <recommendedName>
        <fullName evidence="2">histidine kinase</fullName>
        <ecNumber evidence="2">2.7.13.3</ecNumber>
    </recommendedName>
</protein>
<dbReference type="Proteomes" id="UP000064893">
    <property type="component" value="Chromosome"/>
</dbReference>
<keyword evidence="7" id="KW-0472">Membrane</keyword>
<dbReference type="PROSITE" id="PS50109">
    <property type="entry name" value="HIS_KIN"/>
    <property type="match status" value="1"/>
</dbReference>
<evidence type="ECO:0000256" key="3">
    <source>
        <dbReference type="ARBA" id="ARBA00022553"/>
    </source>
</evidence>
<dbReference type="GO" id="GO:0000155">
    <property type="term" value="F:phosphorelay sensor kinase activity"/>
    <property type="evidence" value="ECO:0007669"/>
    <property type="project" value="InterPro"/>
</dbReference>
<dbReference type="PANTHER" id="PTHR43711">
    <property type="entry name" value="TWO-COMPONENT HISTIDINE KINASE"/>
    <property type="match status" value="1"/>
</dbReference>
<dbReference type="PANTHER" id="PTHR43711:SF31">
    <property type="entry name" value="HISTIDINE KINASE"/>
    <property type="match status" value="1"/>
</dbReference>
<dbReference type="InterPro" id="IPR003594">
    <property type="entry name" value="HATPase_dom"/>
</dbReference>
<dbReference type="CDD" id="cd00075">
    <property type="entry name" value="HATPase"/>
    <property type="match status" value="1"/>
</dbReference>
<feature type="domain" description="PAS" evidence="9">
    <location>
        <begin position="206"/>
        <end position="249"/>
    </location>
</feature>
<reference evidence="11 12" key="1">
    <citation type="submission" date="2015-11" db="EMBL/GenBank/DDBJ databases">
        <title>Description and complete genome sequence of a novel strain predominating in hypersaline microbial mats and representing a new family of the Bacteriodetes phylum.</title>
        <authorList>
            <person name="Spring S."/>
            <person name="Bunk B."/>
            <person name="Sproer C."/>
            <person name="Klenk H.-P."/>
        </authorList>
    </citation>
    <scope>NUCLEOTIDE SEQUENCE [LARGE SCALE GENOMIC DNA]</scope>
    <source>
        <strain evidence="11 12">L21-Spi-D4</strain>
    </source>
</reference>
<proteinExistence type="predicted"/>
<evidence type="ECO:0000256" key="6">
    <source>
        <dbReference type="ARBA" id="ARBA00023012"/>
    </source>
</evidence>
<feature type="domain" description="PAS" evidence="9">
    <location>
        <begin position="80"/>
        <end position="150"/>
    </location>
</feature>
<dbReference type="SUPFAM" id="SSF47384">
    <property type="entry name" value="Homodimeric domain of signal transducing histidine kinase"/>
    <property type="match status" value="1"/>
</dbReference>
<feature type="transmembrane region" description="Helical" evidence="7">
    <location>
        <begin position="12"/>
        <end position="34"/>
    </location>
</feature>
<evidence type="ECO:0000259" key="8">
    <source>
        <dbReference type="PROSITE" id="PS50109"/>
    </source>
</evidence>
<keyword evidence="5" id="KW-0418">Kinase</keyword>
<keyword evidence="7" id="KW-0812">Transmembrane</keyword>
<dbReference type="SUPFAM" id="SSF55785">
    <property type="entry name" value="PYP-like sensor domain (PAS domain)"/>
    <property type="match status" value="2"/>
</dbReference>
<dbReference type="AlphaFoldDB" id="A0A0S2I1S5"/>
<dbReference type="RefSeq" id="WP_057953613.1">
    <property type="nucleotide sequence ID" value="NZ_CP013118.1"/>
</dbReference>
<evidence type="ECO:0000256" key="5">
    <source>
        <dbReference type="ARBA" id="ARBA00022777"/>
    </source>
</evidence>
<evidence type="ECO:0000313" key="12">
    <source>
        <dbReference type="Proteomes" id="UP000064893"/>
    </source>
</evidence>
<organism evidence="11 12">
    <name type="scientific">Salinivirga cyanobacteriivorans</name>
    <dbReference type="NCBI Taxonomy" id="1307839"/>
    <lineage>
        <taxon>Bacteria</taxon>
        <taxon>Pseudomonadati</taxon>
        <taxon>Bacteroidota</taxon>
        <taxon>Bacteroidia</taxon>
        <taxon>Bacteroidales</taxon>
        <taxon>Salinivirgaceae</taxon>
        <taxon>Salinivirga</taxon>
    </lineage>
</organism>
<evidence type="ECO:0000313" key="11">
    <source>
        <dbReference type="EMBL" id="ALO16221.1"/>
    </source>
</evidence>
<dbReference type="PROSITE" id="PS50112">
    <property type="entry name" value="PAS"/>
    <property type="match status" value="2"/>
</dbReference>
<dbReference type="CDD" id="cd00082">
    <property type="entry name" value="HisKA"/>
    <property type="match status" value="1"/>
</dbReference>
<dbReference type="Pfam" id="PF13426">
    <property type="entry name" value="PAS_9"/>
    <property type="match status" value="2"/>
</dbReference>
<evidence type="ECO:0000256" key="2">
    <source>
        <dbReference type="ARBA" id="ARBA00012438"/>
    </source>
</evidence>
<dbReference type="PRINTS" id="PR00344">
    <property type="entry name" value="BCTRLSENSOR"/>
</dbReference>
<dbReference type="PROSITE" id="PS50113">
    <property type="entry name" value="PAC"/>
    <property type="match status" value="1"/>
</dbReference>
<dbReference type="Gene3D" id="3.30.450.20">
    <property type="entry name" value="PAS domain"/>
    <property type="match status" value="2"/>
</dbReference>
<dbReference type="CDD" id="cd00130">
    <property type="entry name" value="PAS"/>
    <property type="match status" value="2"/>
</dbReference>
<dbReference type="InterPro" id="IPR036890">
    <property type="entry name" value="HATPase_C_sf"/>
</dbReference>
<dbReference type="Gene3D" id="3.30.565.10">
    <property type="entry name" value="Histidine kinase-like ATPase, C-terminal domain"/>
    <property type="match status" value="1"/>
</dbReference>
<evidence type="ECO:0000259" key="10">
    <source>
        <dbReference type="PROSITE" id="PS50113"/>
    </source>
</evidence>
<dbReference type="Pfam" id="PF02518">
    <property type="entry name" value="HATPase_c"/>
    <property type="match status" value="1"/>
</dbReference>